<protein>
    <submittedName>
        <fullName evidence="1">Uncharacterized protein</fullName>
    </submittedName>
</protein>
<proteinExistence type="predicted"/>
<sequence length="45" mass="5341">MKSYVKKQIIKHALQHYIQRPGASDKDIAREKRLLEEITEETECL</sequence>
<keyword evidence="2" id="KW-1185">Reference proteome</keyword>
<evidence type="ECO:0000313" key="2">
    <source>
        <dbReference type="Proteomes" id="UP000182347"/>
    </source>
</evidence>
<organism evidence="1 2">
    <name type="scientific">Sediminibacillus halophilus</name>
    <dbReference type="NCBI Taxonomy" id="482461"/>
    <lineage>
        <taxon>Bacteria</taxon>
        <taxon>Bacillati</taxon>
        <taxon>Bacillota</taxon>
        <taxon>Bacilli</taxon>
        <taxon>Bacillales</taxon>
        <taxon>Bacillaceae</taxon>
        <taxon>Sediminibacillus</taxon>
    </lineage>
</organism>
<reference evidence="2" key="1">
    <citation type="submission" date="2016-10" db="EMBL/GenBank/DDBJ databases">
        <authorList>
            <person name="Varghese N."/>
            <person name="Submissions S."/>
        </authorList>
    </citation>
    <scope>NUCLEOTIDE SEQUENCE [LARGE SCALE GENOMIC DNA]</scope>
    <source>
        <strain evidence="2">CGMCC 1.6199</strain>
    </source>
</reference>
<accession>A0A1G9QVA0</accession>
<dbReference type="Proteomes" id="UP000182347">
    <property type="component" value="Unassembled WGS sequence"/>
</dbReference>
<dbReference type="AlphaFoldDB" id="A0A1G9QVA0"/>
<name>A0A1G9QVA0_9BACI</name>
<dbReference type="RefSeq" id="WP_175486775.1">
    <property type="nucleotide sequence ID" value="NZ_FNHF01000002.1"/>
</dbReference>
<dbReference type="EMBL" id="FNHF01000002">
    <property type="protein sequence ID" value="SDM14928.1"/>
    <property type="molecule type" value="Genomic_DNA"/>
</dbReference>
<dbReference type="STRING" id="482461.SAMN05216244_1683"/>
<evidence type="ECO:0000313" key="1">
    <source>
        <dbReference type="EMBL" id="SDM14928.1"/>
    </source>
</evidence>
<gene>
    <name evidence="1" type="ORF">SAMN05216244_1683</name>
</gene>